<evidence type="ECO:0000259" key="3">
    <source>
        <dbReference type="SMART" id="SM00331"/>
    </source>
</evidence>
<organism evidence="5 7">
    <name type="scientific">Leptospira perolatii</name>
    <dbReference type="NCBI Taxonomy" id="2023191"/>
    <lineage>
        <taxon>Bacteria</taxon>
        <taxon>Pseudomonadati</taxon>
        <taxon>Spirochaetota</taxon>
        <taxon>Spirochaetia</taxon>
        <taxon>Leptospirales</taxon>
        <taxon>Leptospiraceae</taxon>
        <taxon>Leptospira</taxon>
    </lineage>
</organism>
<dbReference type="Pfam" id="PF07228">
    <property type="entry name" value="SpoIIE"/>
    <property type="match status" value="1"/>
</dbReference>
<feature type="transmembrane region" description="Helical" evidence="2">
    <location>
        <begin position="199"/>
        <end position="218"/>
    </location>
</feature>
<dbReference type="GO" id="GO:0016791">
    <property type="term" value="F:phosphatase activity"/>
    <property type="evidence" value="ECO:0007669"/>
    <property type="project" value="TreeGrafter"/>
</dbReference>
<keyword evidence="1" id="KW-0378">Hydrolase</keyword>
<gene>
    <name evidence="4" type="ORF">CH360_12435</name>
    <name evidence="5" type="ORF">CH373_17590</name>
</gene>
<dbReference type="PANTHER" id="PTHR43156:SF2">
    <property type="entry name" value="STAGE II SPORULATION PROTEIN E"/>
    <property type="match status" value="1"/>
</dbReference>
<sequence length="693" mass="77843">MCNRKGKSYDGLAGFLSFLTILFIPYSVSSESPRFEWGFEKSVITLSKWNIQFTSNDPQIEKSPESEHLDQTYSLGTIPDFGARKDKFATMSLNVHCGQSIAGQSLNCPYRAAVYLPFCFSGCILLRDGFNPELRTFFGARGNGYPSRPRIVPIEGFDGDEKIEVVLFPFSGPRMLRENPVFGTFEEIQSIFLVKALKIFFFTSLELFSFLFFLFIYLRRRKDQFNLSFSILNLSLAVWYPSYEGWSNYVWDSPWSTVIFGYCLGALLPILFHEFTRQIFKSPRFLLGTVLEVCFVFHISWPALEYGLTGSLLLFEKYAYNTFIIVLCLFFLHTIQIFVLYRNQSIISFKWVASGLVLVALSSLFTVLSLAGLGHASPWVNESFLGLTLLFSLALAKRYAEVFRALEKSQSKLKILNELLETKVEARTKIIKSQKQELERKGRILAKDLFIAGKIQSSLLPKELPIIPNARLAFRYQPMMEVGGDLLDVIYDHESSALGLFIGDVTGHGVSAALVASMLKMTLGDWGEFIHDPSSLLLNIKGKLDGKLDGHFITATFVTIDLQTGTAMIANAGHPECLILRSDGKVEFYRPKGVAIYESVPSDYETEIVQMHPGDKIVLYTDGIPDARNQGGDFFGEEALSLLLSQNSALTPEQLCDTVLNGIQLYRGNNPSENQDDIALLIAEFTGHPASRT</sequence>
<evidence type="ECO:0000256" key="1">
    <source>
        <dbReference type="ARBA" id="ARBA00022801"/>
    </source>
</evidence>
<proteinExistence type="predicted"/>
<feature type="transmembrane region" description="Helical" evidence="2">
    <location>
        <begin position="318"/>
        <end position="339"/>
    </location>
</feature>
<dbReference type="InterPro" id="IPR001932">
    <property type="entry name" value="PPM-type_phosphatase-like_dom"/>
</dbReference>
<evidence type="ECO:0000313" key="4">
    <source>
        <dbReference type="EMBL" id="PJZ69085.1"/>
    </source>
</evidence>
<reference evidence="6 7" key="1">
    <citation type="submission" date="2017-07" db="EMBL/GenBank/DDBJ databases">
        <title>Leptospira spp. isolated from tropical soils.</title>
        <authorList>
            <person name="Thibeaux R."/>
            <person name="Iraola G."/>
            <person name="Ferres I."/>
            <person name="Bierque E."/>
            <person name="Girault D."/>
            <person name="Soupe-Gilbert M.-E."/>
            <person name="Picardeau M."/>
            <person name="Goarant C."/>
        </authorList>
    </citation>
    <scope>NUCLEOTIDE SEQUENCE [LARGE SCALE GENOMIC DNA]</scope>
    <source>
        <strain evidence="5 7">FH1-B-B1</strain>
        <strain evidence="4 6">FH1-B-C1</strain>
    </source>
</reference>
<protein>
    <submittedName>
        <fullName evidence="5">Serine/threonine protein phosphatase</fullName>
    </submittedName>
</protein>
<dbReference type="InterPro" id="IPR052016">
    <property type="entry name" value="Bact_Sigma-Reg"/>
</dbReference>
<comment type="caution">
    <text evidence="5">The sequence shown here is derived from an EMBL/GenBank/DDBJ whole genome shotgun (WGS) entry which is preliminary data.</text>
</comment>
<feature type="transmembrane region" description="Helical" evidence="2">
    <location>
        <begin position="255"/>
        <end position="273"/>
    </location>
</feature>
<feature type="transmembrane region" description="Helical" evidence="2">
    <location>
        <begin position="285"/>
        <end position="303"/>
    </location>
</feature>
<keyword evidence="2" id="KW-1133">Transmembrane helix</keyword>
<evidence type="ECO:0000313" key="6">
    <source>
        <dbReference type="Proteomes" id="UP000231962"/>
    </source>
</evidence>
<evidence type="ECO:0000313" key="7">
    <source>
        <dbReference type="Proteomes" id="UP000231990"/>
    </source>
</evidence>
<name>A0A2M9ZIK0_9LEPT</name>
<dbReference type="EMBL" id="NPDY01000012">
    <property type="protein sequence ID" value="PJZ69085.1"/>
    <property type="molecule type" value="Genomic_DNA"/>
</dbReference>
<accession>A0A2M9ZIK0</accession>
<dbReference type="Proteomes" id="UP000231962">
    <property type="component" value="Unassembled WGS sequence"/>
</dbReference>
<dbReference type="SMART" id="SM00331">
    <property type="entry name" value="PP2C_SIG"/>
    <property type="match status" value="1"/>
</dbReference>
<dbReference type="EMBL" id="NPDZ01000019">
    <property type="protein sequence ID" value="PJZ71794.1"/>
    <property type="molecule type" value="Genomic_DNA"/>
</dbReference>
<dbReference type="AlphaFoldDB" id="A0A2M9ZIK0"/>
<keyword evidence="6" id="KW-1185">Reference proteome</keyword>
<dbReference type="Proteomes" id="UP000231990">
    <property type="component" value="Unassembled WGS sequence"/>
</dbReference>
<feature type="transmembrane region" description="Helical" evidence="2">
    <location>
        <begin position="351"/>
        <end position="373"/>
    </location>
</feature>
<keyword evidence="2" id="KW-0472">Membrane</keyword>
<dbReference type="SUPFAM" id="SSF81606">
    <property type="entry name" value="PP2C-like"/>
    <property type="match status" value="1"/>
</dbReference>
<feature type="domain" description="PPM-type phosphatase" evidence="3">
    <location>
        <begin position="467"/>
        <end position="685"/>
    </location>
</feature>
<keyword evidence="2" id="KW-0812">Transmembrane</keyword>
<evidence type="ECO:0000313" key="5">
    <source>
        <dbReference type="EMBL" id="PJZ71794.1"/>
    </source>
</evidence>
<dbReference type="OrthoDB" id="311592at2"/>
<dbReference type="InterPro" id="IPR036457">
    <property type="entry name" value="PPM-type-like_dom_sf"/>
</dbReference>
<dbReference type="Gene3D" id="3.60.40.10">
    <property type="entry name" value="PPM-type phosphatase domain"/>
    <property type="match status" value="1"/>
</dbReference>
<dbReference type="RefSeq" id="WP_100714377.1">
    <property type="nucleotide sequence ID" value="NZ_NPDY01000012.1"/>
</dbReference>
<feature type="transmembrane region" description="Helical" evidence="2">
    <location>
        <begin position="225"/>
        <end position="243"/>
    </location>
</feature>
<dbReference type="PANTHER" id="PTHR43156">
    <property type="entry name" value="STAGE II SPORULATION PROTEIN E-RELATED"/>
    <property type="match status" value="1"/>
</dbReference>
<evidence type="ECO:0000256" key="2">
    <source>
        <dbReference type="SAM" id="Phobius"/>
    </source>
</evidence>